<dbReference type="GO" id="GO:0005886">
    <property type="term" value="C:plasma membrane"/>
    <property type="evidence" value="ECO:0007669"/>
    <property type="project" value="UniProtKB-SubCell"/>
</dbReference>
<keyword evidence="6" id="KW-1003">Cell membrane</keyword>
<evidence type="ECO:0000256" key="2">
    <source>
        <dbReference type="ARBA" id="ARBA00009142"/>
    </source>
</evidence>
<evidence type="ECO:0000256" key="1">
    <source>
        <dbReference type="ARBA" id="ARBA00004141"/>
    </source>
</evidence>
<sequence>MDIQFIIFLLICGAFSGALFATVKIGSALFIVPTALLFMPVFQLPPSALIVPVIATAITSMVPILLVDWLHDMKTQQIDTHSLIAFAPGAAMGGVIGAQVVSLMTFGTFGLLFGLLVVMAVINVLLLYRPFAESSKWRCFAQLSQSAFRLPITLLIGCVSVMSASSGKLFYTVMLQMHTIKKEQVSGVSTGLALFVVVAAMVGFSFPAKAFALSGTHYFIGAVHLPTCMVLAISQLATYLLCRNKGNNLDKGVVHISAVIFLVIAVLRIWIN</sequence>
<dbReference type="STRING" id="1792290.MSP8886_02913"/>
<dbReference type="InterPro" id="IPR002781">
    <property type="entry name" value="TM_pro_TauE-like"/>
</dbReference>
<reference evidence="7 8" key="1">
    <citation type="submission" date="2016-06" db="EMBL/GenBank/DDBJ databases">
        <authorList>
            <person name="Kjaerup R.B."/>
            <person name="Dalgaard T.S."/>
            <person name="Juul-Madsen H.R."/>
        </authorList>
    </citation>
    <scope>NUCLEOTIDE SEQUENCE [LARGE SCALE GENOMIC DNA]</scope>
    <source>
        <strain evidence="7 8">CECT 8886</strain>
    </source>
</reference>
<evidence type="ECO:0000313" key="8">
    <source>
        <dbReference type="Proteomes" id="UP000092544"/>
    </source>
</evidence>
<organism evidence="7 8">
    <name type="scientific">Marinomonas spartinae</name>
    <dbReference type="NCBI Taxonomy" id="1792290"/>
    <lineage>
        <taxon>Bacteria</taxon>
        <taxon>Pseudomonadati</taxon>
        <taxon>Pseudomonadota</taxon>
        <taxon>Gammaproteobacteria</taxon>
        <taxon>Oceanospirillales</taxon>
        <taxon>Oceanospirillaceae</taxon>
        <taxon>Marinomonas</taxon>
    </lineage>
</organism>
<evidence type="ECO:0000256" key="3">
    <source>
        <dbReference type="ARBA" id="ARBA00022692"/>
    </source>
</evidence>
<accession>A0A1A8TM85</accession>
<keyword evidence="4 6" id="KW-1133">Transmembrane helix</keyword>
<dbReference type="Proteomes" id="UP000092544">
    <property type="component" value="Unassembled WGS sequence"/>
</dbReference>
<proteinExistence type="inferred from homology"/>
<feature type="transmembrane region" description="Helical" evidence="6">
    <location>
        <begin position="48"/>
        <end position="70"/>
    </location>
</feature>
<feature type="transmembrane region" description="Helical" evidence="6">
    <location>
        <begin position="253"/>
        <end position="271"/>
    </location>
</feature>
<feature type="transmembrane region" description="Helical" evidence="6">
    <location>
        <begin position="7"/>
        <end position="36"/>
    </location>
</feature>
<evidence type="ECO:0000256" key="5">
    <source>
        <dbReference type="ARBA" id="ARBA00023136"/>
    </source>
</evidence>
<name>A0A1A8TM85_9GAMM</name>
<keyword evidence="5 6" id="KW-0472">Membrane</keyword>
<evidence type="ECO:0000256" key="4">
    <source>
        <dbReference type="ARBA" id="ARBA00022989"/>
    </source>
</evidence>
<gene>
    <name evidence="7" type="ORF">MSP8886_02913</name>
</gene>
<comment type="similarity">
    <text evidence="2 6">Belongs to the 4-toluene sulfonate uptake permease (TSUP) (TC 2.A.102) family.</text>
</comment>
<dbReference type="OrthoDB" id="6103152at2"/>
<keyword evidence="3 6" id="KW-0812">Transmembrane</keyword>
<feature type="transmembrane region" description="Helical" evidence="6">
    <location>
        <begin position="109"/>
        <end position="128"/>
    </location>
</feature>
<protein>
    <recommendedName>
        <fullName evidence="6">Probable membrane transporter protein</fullName>
    </recommendedName>
</protein>
<dbReference type="RefSeq" id="WP_067017669.1">
    <property type="nucleotide sequence ID" value="NZ_FLOB01000007.1"/>
</dbReference>
<dbReference type="AlphaFoldDB" id="A0A1A8TM85"/>
<evidence type="ECO:0000256" key="6">
    <source>
        <dbReference type="RuleBase" id="RU363041"/>
    </source>
</evidence>
<dbReference type="Pfam" id="PF01925">
    <property type="entry name" value="TauE"/>
    <property type="match status" value="1"/>
</dbReference>
<comment type="subcellular location">
    <subcellularLocation>
        <location evidence="6">Cell membrane</location>
        <topology evidence="6">Multi-pass membrane protein</topology>
    </subcellularLocation>
    <subcellularLocation>
        <location evidence="1">Membrane</location>
        <topology evidence="1">Multi-pass membrane protein</topology>
    </subcellularLocation>
</comment>
<evidence type="ECO:0000313" key="7">
    <source>
        <dbReference type="EMBL" id="SBS33971.1"/>
    </source>
</evidence>
<feature type="transmembrane region" description="Helical" evidence="6">
    <location>
        <begin position="82"/>
        <end position="103"/>
    </location>
</feature>
<feature type="transmembrane region" description="Helical" evidence="6">
    <location>
        <begin position="218"/>
        <end position="241"/>
    </location>
</feature>
<keyword evidence="8" id="KW-1185">Reference proteome</keyword>
<feature type="transmembrane region" description="Helical" evidence="6">
    <location>
        <begin position="185"/>
        <end position="206"/>
    </location>
</feature>
<dbReference type="EMBL" id="FLOB01000007">
    <property type="protein sequence ID" value="SBS33971.1"/>
    <property type="molecule type" value="Genomic_DNA"/>
</dbReference>